<dbReference type="Proteomes" id="UP000240830">
    <property type="component" value="Unassembled WGS sequence"/>
</dbReference>
<keyword evidence="2" id="KW-1185">Reference proteome</keyword>
<evidence type="ECO:0000313" key="1">
    <source>
        <dbReference type="EMBL" id="PJF17914.1"/>
    </source>
</evidence>
<sequence length="466" mass="54431">MLECVNFNYIRAVELVGVLFGLPHFLNQPLWTTPWSRPLITAISSRPTLHILLNSQMLNEQYMGLVPTTGFRGILWVEGSDFSKFSDVERLENMRIHRHADLLADVPRPWLLAEDAWRFFPVNLNRPIYDEYLHQRYIRSNGMEQQLLYVRQWQRKLNSLSTAVVGVTDDATVLLLDAYLHDQATAIEVIYQIIGMVAELEKKEASAWLLDTFLVLLPKLSKSEQLAILAIILEQMDPNDFAPMNFLALLNSPYILWSPNQQHPHQWKAMFYALMRYYPGEVLPYEPYETRYVRWQALYVLFSSVKRLPFLLTVTEVAATMGEGLFKHSLTLPDPVTLVYLGKTHMVRTLLEMCTWYLQVVREGFCLYSHALKEHLLVSSMHTRAVFNAVRYQFALTGKWNSLVNPNIMHLWWPHARLDFAKPDQVRTAYDELLVDAEEMITSWMSVEYQIFTQHFHLTDPVFRSE</sequence>
<reference evidence="1 2" key="1">
    <citation type="submission" date="2016-10" db="EMBL/GenBank/DDBJ databases">
        <title>The genome of Paramicrosporidium saccamoebae is the missing link in understanding Cryptomycota and Microsporidia evolution.</title>
        <authorList>
            <person name="Quandt C.A."/>
            <person name="Beaudet D."/>
            <person name="Corsaro D."/>
            <person name="Michel R."/>
            <person name="Corradi N."/>
            <person name="James T."/>
        </authorList>
    </citation>
    <scope>NUCLEOTIDE SEQUENCE [LARGE SCALE GENOMIC DNA]</scope>
    <source>
        <strain evidence="1 2">KSL3</strain>
    </source>
</reference>
<proteinExistence type="predicted"/>
<organism evidence="1 2">
    <name type="scientific">Paramicrosporidium saccamoebae</name>
    <dbReference type="NCBI Taxonomy" id="1246581"/>
    <lineage>
        <taxon>Eukaryota</taxon>
        <taxon>Fungi</taxon>
        <taxon>Fungi incertae sedis</taxon>
        <taxon>Cryptomycota</taxon>
        <taxon>Cryptomycota incertae sedis</taxon>
        <taxon>Paramicrosporidium</taxon>
    </lineage>
</organism>
<name>A0A2H9TJI1_9FUNG</name>
<evidence type="ECO:0000313" key="2">
    <source>
        <dbReference type="Proteomes" id="UP000240830"/>
    </source>
</evidence>
<comment type="caution">
    <text evidence="1">The sequence shown here is derived from an EMBL/GenBank/DDBJ whole genome shotgun (WGS) entry which is preliminary data.</text>
</comment>
<gene>
    <name evidence="1" type="ORF">PSACC_02204</name>
</gene>
<accession>A0A2H9TJI1</accession>
<dbReference type="AlphaFoldDB" id="A0A2H9TJI1"/>
<dbReference type="EMBL" id="MTSL01000150">
    <property type="protein sequence ID" value="PJF17914.1"/>
    <property type="molecule type" value="Genomic_DNA"/>
</dbReference>
<protein>
    <submittedName>
        <fullName evidence="1">Uncharacterized protein</fullName>
    </submittedName>
</protein>